<dbReference type="EMBL" id="JAJEPR010000050">
    <property type="protein sequence ID" value="MCC2191367.1"/>
    <property type="molecule type" value="Genomic_DNA"/>
</dbReference>
<evidence type="ECO:0000259" key="2">
    <source>
        <dbReference type="Pfam" id="PF17650"/>
    </source>
</evidence>
<dbReference type="InterPro" id="IPR040506">
    <property type="entry name" value="RACo_linker"/>
</dbReference>
<protein>
    <submittedName>
        <fullName evidence="4">ASKHA domain-containing protein</fullName>
    </submittedName>
</protein>
<feature type="domain" description="RACo linker region" evidence="2">
    <location>
        <begin position="5"/>
        <end position="81"/>
    </location>
</feature>
<reference evidence="4 5" key="1">
    <citation type="submission" date="2021-10" db="EMBL/GenBank/DDBJ databases">
        <title>Anaerobic single-cell dispensing facilitates the cultivation of human gut bacteria.</title>
        <authorList>
            <person name="Afrizal A."/>
        </authorList>
    </citation>
    <scope>NUCLEOTIDE SEQUENCE [LARGE SCALE GENOMIC DNA]</scope>
    <source>
        <strain evidence="4 5">CLA-AA-H277</strain>
    </source>
</reference>
<comment type="caution">
    <text evidence="4">The sequence shown here is derived from an EMBL/GenBank/DDBJ whole genome shotgun (WGS) entry which is preliminary data.</text>
</comment>
<dbReference type="InterPro" id="IPR041414">
    <property type="entry name" value="Raco-like_middle"/>
</dbReference>
<feature type="domain" description="RACo-like middle region" evidence="3">
    <location>
        <begin position="85"/>
        <end position="245"/>
    </location>
</feature>
<dbReference type="PANTHER" id="PTHR42895">
    <property type="entry name" value="IRON-SULFUR CLUSTER-BINDING PROTEIN-RELATED"/>
    <property type="match status" value="1"/>
</dbReference>
<sequence>MEGLSRKLYLKLPAPTEADSRSSEARILSALRELGYEARMTLKVMRKLYPLCEKAGWQLTASLAWDGSCWVLVELEAGDTTREHYGLAVDLGSTTVVARLFDCNTGKCLAEDSAYNRQIAFGTDILTRIFYSKDQPEKLEELRRAAVGSIREVLEKLEKKTGIAPGGSIQLVLAGNTTMVHFFLGLDAFCVFQTPYAVQADRPGFLPAAELELPVSGYVYCYPGKSNYLGGDIISGMVATELYKKEGISVFFDIGTNGELVVGNREFLLCGAGAAGPALEGGVVRTGMRASEGAVERVKLTENGFELGVIGGGRPKGICGSGIIDLLAELFLAGWIDLRGKFVPEKSEKIQEKDGMYAVEYAPGLFFYQSDVDEFLRTKAAASTMVEYMLGEAGIGMNDISEFYVAGAFGKHVSKESAVTIGMYPDMDREKLINAGNSSLEGAGRLLLDKKILDELDDILDKMVYIQFGAVDDFLELMVAAQALPHTDLERYPSVMKKLEERSKMQKTVSKKTN</sequence>
<feature type="domain" description="RACo C-terminal" evidence="1">
    <location>
        <begin position="248"/>
        <end position="495"/>
    </location>
</feature>
<dbReference type="PANTHER" id="PTHR42895:SF1">
    <property type="entry name" value="IRON-SULFUR CLUSTER PROTEIN"/>
    <property type="match status" value="1"/>
</dbReference>
<dbReference type="Pfam" id="PF17651">
    <property type="entry name" value="Raco_middle"/>
    <property type="match status" value="1"/>
</dbReference>
<accession>A0AAE3J7Z2</accession>
<proteinExistence type="predicted"/>
<name>A0AAE3J7Z2_9FIRM</name>
<dbReference type="InterPro" id="IPR042259">
    <property type="entry name" value="Raco-like_middle_sf"/>
</dbReference>
<evidence type="ECO:0000313" key="5">
    <source>
        <dbReference type="Proteomes" id="UP001197875"/>
    </source>
</evidence>
<dbReference type="AlphaFoldDB" id="A0AAE3J7Z2"/>
<dbReference type="Pfam" id="PF14574">
    <property type="entry name" value="RACo_C_ter"/>
    <property type="match status" value="1"/>
</dbReference>
<dbReference type="Gene3D" id="3.10.20.880">
    <property type="match status" value="1"/>
</dbReference>
<evidence type="ECO:0000313" key="4">
    <source>
        <dbReference type="EMBL" id="MCC2191367.1"/>
    </source>
</evidence>
<gene>
    <name evidence="4" type="ORF">LKD71_16500</name>
</gene>
<dbReference type="RefSeq" id="WP_227616244.1">
    <property type="nucleotide sequence ID" value="NZ_JAJEPR010000050.1"/>
</dbReference>
<organism evidence="4 5">
    <name type="scientific">Fusicatenibacter faecihominis</name>
    <dbReference type="NCBI Taxonomy" id="2881276"/>
    <lineage>
        <taxon>Bacteria</taxon>
        <taxon>Bacillati</taxon>
        <taxon>Bacillota</taxon>
        <taxon>Clostridia</taxon>
        <taxon>Lachnospirales</taxon>
        <taxon>Lachnospiraceae</taxon>
        <taxon>Fusicatenibacter</taxon>
    </lineage>
</organism>
<dbReference type="Pfam" id="PF17650">
    <property type="entry name" value="RACo_linker"/>
    <property type="match status" value="1"/>
</dbReference>
<evidence type="ECO:0000259" key="3">
    <source>
        <dbReference type="Pfam" id="PF17651"/>
    </source>
</evidence>
<dbReference type="Gene3D" id="3.30.420.480">
    <property type="entry name" value="Domain of unknown function (DUF4445)"/>
    <property type="match status" value="1"/>
</dbReference>
<evidence type="ECO:0000259" key="1">
    <source>
        <dbReference type="Pfam" id="PF14574"/>
    </source>
</evidence>
<dbReference type="Proteomes" id="UP001197875">
    <property type="component" value="Unassembled WGS sequence"/>
</dbReference>
<keyword evidence="5" id="KW-1185">Reference proteome</keyword>
<dbReference type="InterPro" id="IPR052911">
    <property type="entry name" value="Corrinoid_activation_enz"/>
</dbReference>
<dbReference type="InterPro" id="IPR027980">
    <property type="entry name" value="RACo_C"/>
</dbReference>